<reference evidence="2 3" key="1">
    <citation type="submission" date="2015-01" db="EMBL/GenBank/DDBJ databases">
        <title>The Genome Sequence of Rhinocladiella mackenzie CBS 650.93.</title>
        <authorList>
            <consortium name="The Broad Institute Genomics Platform"/>
            <person name="Cuomo C."/>
            <person name="de Hoog S."/>
            <person name="Gorbushina A."/>
            <person name="Stielow B."/>
            <person name="Teixiera M."/>
            <person name="Abouelleil A."/>
            <person name="Chapman S.B."/>
            <person name="Priest M."/>
            <person name="Young S.K."/>
            <person name="Wortman J."/>
            <person name="Nusbaum C."/>
            <person name="Birren B."/>
        </authorList>
    </citation>
    <scope>NUCLEOTIDE SEQUENCE [LARGE SCALE GENOMIC DNA]</scope>
    <source>
        <strain evidence="2 3">CBS 650.93</strain>
    </source>
</reference>
<dbReference type="GeneID" id="25298476"/>
<evidence type="ECO:0000313" key="2">
    <source>
        <dbReference type="EMBL" id="KIX00266.1"/>
    </source>
</evidence>
<evidence type="ECO:0000256" key="1">
    <source>
        <dbReference type="SAM" id="MobiDB-lite"/>
    </source>
</evidence>
<dbReference type="Proteomes" id="UP000053617">
    <property type="component" value="Unassembled WGS sequence"/>
</dbReference>
<dbReference type="PANTHER" id="PTHR35392">
    <property type="entry name" value="ZN(II)2CYS6 TRANSCRIPTION FACTOR (EUROFUNG)-RELATED-RELATED"/>
    <property type="match status" value="1"/>
</dbReference>
<organism evidence="2 3">
    <name type="scientific">Rhinocladiella mackenziei CBS 650.93</name>
    <dbReference type="NCBI Taxonomy" id="1442369"/>
    <lineage>
        <taxon>Eukaryota</taxon>
        <taxon>Fungi</taxon>
        <taxon>Dikarya</taxon>
        <taxon>Ascomycota</taxon>
        <taxon>Pezizomycotina</taxon>
        <taxon>Eurotiomycetes</taxon>
        <taxon>Chaetothyriomycetidae</taxon>
        <taxon>Chaetothyriales</taxon>
        <taxon>Herpotrichiellaceae</taxon>
        <taxon>Rhinocladiella</taxon>
    </lineage>
</organism>
<protein>
    <recommendedName>
        <fullName evidence="4">Zn(2)-C6 fungal-type domain-containing protein</fullName>
    </recommendedName>
</protein>
<dbReference type="VEuPathDB" id="FungiDB:Z518_10405"/>
<gene>
    <name evidence="2" type="ORF">Z518_10405</name>
</gene>
<feature type="compositionally biased region" description="Low complexity" evidence="1">
    <location>
        <begin position="27"/>
        <end position="36"/>
    </location>
</feature>
<evidence type="ECO:0000313" key="3">
    <source>
        <dbReference type="Proteomes" id="UP000053617"/>
    </source>
</evidence>
<feature type="region of interest" description="Disordered" evidence="1">
    <location>
        <begin position="1"/>
        <end position="36"/>
    </location>
</feature>
<dbReference type="PANTHER" id="PTHR35392:SF5">
    <property type="entry name" value="ZN(2)-C6 FUNGAL-TYPE DOMAIN-CONTAINING PROTEIN"/>
    <property type="match status" value="1"/>
</dbReference>
<feature type="compositionally biased region" description="Polar residues" evidence="1">
    <location>
        <begin position="127"/>
        <end position="139"/>
    </location>
</feature>
<dbReference type="STRING" id="1442369.A0A0D2IAJ0"/>
<sequence>MGRRPRESGHLQGKFPLRNVAPNQRGLSSSQPQYPLPSQVPYLHGVHRQDWLPHLAIPPAQHWFEQTTDALSPVSNRSTLSPESAAASSYTAGLGHARNLSPEADTPTSSTVSIYRPVRHTDRVNGRSWQPPNFTSEYTTDPDHQMTEDVVGIDVRAPYVETQRYLRIPQFISQRGPSPSSYQRYPCSNEPWNPYPFRHEDLSSNTVTTPPSAMDMDVHPSSSSPISRERGGGRTGPLSQTARQQASDVRRMGACLRCTIMREKCDLNVPCQTCSTKDRRKFPKNCIRAHFNWDGCKSILFPDELTYRLQQDKLFQYLSNSSFTMSDRPNFKIPLDMNIGLPLYVMVKEFYPLDLAPEIRHAYRAIENANGVKSYGKHRTWSPPIIMFVKDGDLPRQVNLLRQQLKQLFEQVLDDPTRFENWTMEYYQEKEEDFQTTILGLIGKYYRKDIDEHAVLKTSLSLLWFEYLLLNKFTVPPHAIPQLEANLESRRPPGAHRDVTVVPETINRFLKATVLPLAVDAAKKLTETLHDMLFKMAVSQKLTTARTDLALCMAFILMMFLGRAQLALRLLADSPSNETGMEYTSDQADRRIQEMEEAIGEYLVSFHKYTLSRKPTASSSSSSSSKPTGAVEEQRNAESSSDFELHARKFDLVGRLRREIEEDYGKQLPQYSYHQLHASASVNQKFLNNSAADNQVVFPAADERPTRPEECDVSLLDLQTFRYMNVRRLCWKLFQNVERDR</sequence>
<feature type="region of interest" description="Disordered" evidence="1">
    <location>
        <begin position="614"/>
        <end position="640"/>
    </location>
</feature>
<dbReference type="HOGENOM" id="CLU_025396_0_0_1"/>
<accession>A0A0D2IAJ0</accession>
<feature type="region of interest" description="Disordered" evidence="1">
    <location>
        <begin position="199"/>
        <end position="245"/>
    </location>
</feature>
<dbReference type="EMBL" id="KN847483">
    <property type="protein sequence ID" value="KIX00266.1"/>
    <property type="molecule type" value="Genomic_DNA"/>
</dbReference>
<dbReference type="OrthoDB" id="4226666at2759"/>
<dbReference type="AlphaFoldDB" id="A0A0D2IAJ0"/>
<proteinExistence type="predicted"/>
<keyword evidence="3" id="KW-1185">Reference proteome</keyword>
<dbReference type="InterPro" id="IPR052973">
    <property type="entry name" value="Fungal_sec-metab_reg_TF"/>
</dbReference>
<name>A0A0D2IAJ0_9EURO</name>
<evidence type="ECO:0008006" key="4">
    <source>
        <dbReference type="Google" id="ProtNLM"/>
    </source>
</evidence>
<dbReference type="RefSeq" id="XP_013267402.1">
    <property type="nucleotide sequence ID" value="XM_013411948.1"/>
</dbReference>
<feature type="region of interest" description="Disordered" evidence="1">
    <location>
        <begin position="123"/>
        <end position="143"/>
    </location>
</feature>